<dbReference type="Pfam" id="PF00528">
    <property type="entry name" value="BPD_transp_1"/>
    <property type="match status" value="1"/>
</dbReference>
<dbReference type="GO" id="GO:0005886">
    <property type="term" value="C:plasma membrane"/>
    <property type="evidence" value="ECO:0007669"/>
    <property type="project" value="UniProtKB-SubCell"/>
</dbReference>
<keyword evidence="2 8" id="KW-0813">Transport</keyword>
<feature type="transmembrane region" description="Helical" evidence="8">
    <location>
        <begin position="231"/>
        <end position="251"/>
    </location>
</feature>
<dbReference type="InterPro" id="IPR035906">
    <property type="entry name" value="MetI-like_sf"/>
</dbReference>
<dbReference type="CDD" id="cd06261">
    <property type="entry name" value="TM_PBP2"/>
    <property type="match status" value="1"/>
</dbReference>
<keyword evidence="11" id="KW-1185">Reference proteome</keyword>
<keyword evidence="7 8" id="KW-0472">Membrane</keyword>
<dbReference type="GO" id="GO:0055085">
    <property type="term" value="P:transmembrane transport"/>
    <property type="evidence" value="ECO:0007669"/>
    <property type="project" value="InterPro"/>
</dbReference>
<feature type="domain" description="ABC transmembrane type-1" evidence="9">
    <location>
        <begin position="63"/>
        <end position="251"/>
    </location>
</feature>
<feature type="transmembrane region" description="Helical" evidence="8">
    <location>
        <begin position="98"/>
        <end position="122"/>
    </location>
</feature>
<keyword evidence="5 8" id="KW-0812">Transmembrane</keyword>
<dbReference type="Proteomes" id="UP000630142">
    <property type="component" value="Unassembled WGS sequence"/>
</dbReference>
<evidence type="ECO:0000256" key="5">
    <source>
        <dbReference type="ARBA" id="ARBA00022692"/>
    </source>
</evidence>
<reference evidence="10" key="1">
    <citation type="journal article" date="2014" name="Int. J. Syst. Evol. Microbiol.">
        <title>Complete genome sequence of Corynebacterium casei LMG S-19264T (=DSM 44701T), isolated from a smear-ripened cheese.</title>
        <authorList>
            <consortium name="US DOE Joint Genome Institute (JGI-PGF)"/>
            <person name="Walter F."/>
            <person name="Albersmeier A."/>
            <person name="Kalinowski J."/>
            <person name="Ruckert C."/>
        </authorList>
    </citation>
    <scope>NUCLEOTIDE SEQUENCE</scope>
    <source>
        <strain evidence="10">KCTC 42249</strain>
    </source>
</reference>
<dbReference type="PANTHER" id="PTHR43357:SF4">
    <property type="entry name" value="INNER MEMBRANE ABC TRANSPORTER PERMEASE PROTEIN YDCV"/>
    <property type="match status" value="1"/>
</dbReference>
<evidence type="ECO:0000256" key="3">
    <source>
        <dbReference type="ARBA" id="ARBA00022475"/>
    </source>
</evidence>
<comment type="caution">
    <text evidence="10">The sequence shown here is derived from an EMBL/GenBank/DDBJ whole genome shotgun (WGS) entry which is preliminary data.</text>
</comment>
<feature type="transmembrane region" description="Helical" evidence="8">
    <location>
        <begin position="12"/>
        <end position="32"/>
    </location>
</feature>
<feature type="transmembrane region" description="Helical" evidence="8">
    <location>
        <begin position="63"/>
        <end position="86"/>
    </location>
</feature>
<protein>
    <submittedName>
        <fullName evidence="10">Polyamine ABC transporter permease</fullName>
    </submittedName>
</protein>
<feature type="transmembrane region" description="Helical" evidence="8">
    <location>
        <begin position="187"/>
        <end position="211"/>
    </location>
</feature>
<evidence type="ECO:0000313" key="10">
    <source>
        <dbReference type="EMBL" id="GHD19169.1"/>
    </source>
</evidence>
<comment type="similarity">
    <text evidence="8">Belongs to the binding-protein-dependent transport system permease family.</text>
</comment>
<evidence type="ECO:0000256" key="7">
    <source>
        <dbReference type="ARBA" id="ARBA00023136"/>
    </source>
</evidence>
<evidence type="ECO:0000256" key="4">
    <source>
        <dbReference type="ARBA" id="ARBA00022519"/>
    </source>
</evidence>
<dbReference type="PANTHER" id="PTHR43357">
    <property type="entry name" value="INNER MEMBRANE ABC TRANSPORTER PERMEASE PROTEIN YDCV"/>
    <property type="match status" value="1"/>
</dbReference>
<name>A0A8J3DYG6_9HYPH</name>
<keyword evidence="3" id="KW-1003">Cell membrane</keyword>
<gene>
    <name evidence="10" type="ORF">GCM10016234_30480</name>
</gene>
<keyword evidence="6 8" id="KW-1133">Transmembrane helix</keyword>
<evidence type="ECO:0000256" key="8">
    <source>
        <dbReference type="RuleBase" id="RU363032"/>
    </source>
</evidence>
<evidence type="ECO:0000259" key="9">
    <source>
        <dbReference type="PROSITE" id="PS50928"/>
    </source>
</evidence>
<evidence type="ECO:0000313" key="11">
    <source>
        <dbReference type="Proteomes" id="UP000630142"/>
    </source>
</evidence>
<evidence type="ECO:0000256" key="2">
    <source>
        <dbReference type="ARBA" id="ARBA00022448"/>
    </source>
</evidence>
<accession>A0A8J3DYG6</accession>
<dbReference type="SUPFAM" id="SSF161098">
    <property type="entry name" value="MetI-like"/>
    <property type="match status" value="1"/>
</dbReference>
<keyword evidence="4" id="KW-0997">Cell inner membrane</keyword>
<sequence length="264" mass="28811">MIGRMTLPFRILVACLYLFLLAPILIVLPLSFSNDTFLTFPPQSWGLRWYAAMFNHRGLIDALWTSLGIATTVTILGLLAGVPAAFAIRRHEFTGRDFILNLFTAPLLLPSIVLGLAILLVFVQARLLGTYSGLVIAHLIVTTPYVIRIMLTAFSTLPPSVEEAATMLGAPPLTVFRRVTLPLMMPGFIASAALSFLLSFDEVVISLFITGPRMRTLPVEIFDYVESTTDPMTAAVSVVLVAATLLIIFLIERTLGLSKTVGKS</sequence>
<proteinExistence type="inferred from homology"/>
<comment type="subcellular location">
    <subcellularLocation>
        <location evidence="1">Cell inner membrane</location>
        <topology evidence="1">Multi-pass membrane protein</topology>
    </subcellularLocation>
    <subcellularLocation>
        <location evidence="8">Cell membrane</location>
        <topology evidence="8">Multi-pass membrane protein</topology>
    </subcellularLocation>
</comment>
<dbReference type="InterPro" id="IPR000515">
    <property type="entry name" value="MetI-like"/>
</dbReference>
<evidence type="ECO:0000256" key="6">
    <source>
        <dbReference type="ARBA" id="ARBA00022989"/>
    </source>
</evidence>
<evidence type="ECO:0000256" key="1">
    <source>
        <dbReference type="ARBA" id="ARBA00004429"/>
    </source>
</evidence>
<dbReference type="EMBL" id="BMZQ01000002">
    <property type="protein sequence ID" value="GHD19169.1"/>
    <property type="molecule type" value="Genomic_DNA"/>
</dbReference>
<organism evidence="10 11">
    <name type="scientific">Tianweitania populi</name>
    <dbReference type="NCBI Taxonomy" id="1607949"/>
    <lineage>
        <taxon>Bacteria</taxon>
        <taxon>Pseudomonadati</taxon>
        <taxon>Pseudomonadota</taxon>
        <taxon>Alphaproteobacteria</taxon>
        <taxon>Hyphomicrobiales</taxon>
        <taxon>Phyllobacteriaceae</taxon>
        <taxon>Tianweitania</taxon>
    </lineage>
</organism>
<feature type="transmembrane region" description="Helical" evidence="8">
    <location>
        <begin position="128"/>
        <end position="147"/>
    </location>
</feature>
<dbReference type="PROSITE" id="PS50928">
    <property type="entry name" value="ABC_TM1"/>
    <property type="match status" value="1"/>
</dbReference>
<dbReference type="Gene3D" id="1.10.3720.10">
    <property type="entry name" value="MetI-like"/>
    <property type="match status" value="1"/>
</dbReference>
<reference evidence="10" key="2">
    <citation type="submission" date="2020-09" db="EMBL/GenBank/DDBJ databases">
        <authorList>
            <person name="Sun Q."/>
            <person name="Kim S."/>
        </authorList>
    </citation>
    <scope>NUCLEOTIDE SEQUENCE</scope>
    <source>
        <strain evidence="10">KCTC 42249</strain>
    </source>
</reference>
<dbReference type="AlphaFoldDB" id="A0A8J3DYG6"/>
<dbReference type="RefSeq" id="WP_189505333.1">
    <property type="nucleotide sequence ID" value="NZ_BMZQ01000002.1"/>
</dbReference>